<dbReference type="STRING" id="985053.VMUT_1079"/>
<name>F0QXX2_VULM7</name>
<dbReference type="OrthoDB" id="46222at2157"/>
<reference evidence="2 3" key="1">
    <citation type="journal article" date="2011" name="J. Bacteriol.">
        <title>Complete genome sequence of 'Vulcanisaeta moutnovskia' strain 768-28, a novel member of the hyperthermophilic crenarchaeal genus vulcanisaeta.</title>
        <authorList>
            <person name="Gumerov V.M."/>
            <person name="Mardanov A.V."/>
            <person name="Beletsky A.V."/>
            <person name="Prokofeva M.I."/>
            <person name="Bonch-Osmolovskaya E.A."/>
            <person name="Ravin N.V."/>
            <person name="Skryabin K.G."/>
        </authorList>
    </citation>
    <scope>NUCLEOTIDE SEQUENCE [LARGE SCALE GENOMIC DNA]</scope>
    <source>
        <strain evidence="2 3">768-28</strain>
    </source>
</reference>
<evidence type="ECO:0000313" key="2">
    <source>
        <dbReference type="EMBL" id="ADY01285.1"/>
    </source>
</evidence>
<keyword evidence="3" id="KW-1185">Reference proteome</keyword>
<dbReference type="RefSeq" id="WP_013604447.1">
    <property type="nucleotide sequence ID" value="NC_015151.1"/>
</dbReference>
<dbReference type="SUPFAM" id="SSF53448">
    <property type="entry name" value="Nucleotide-diphospho-sugar transferases"/>
    <property type="match status" value="1"/>
</dbReference>
<dbReference type="EMBL" id="CP002529">
    <property type="protein sequence ID" value="ADY01285.1"/>
    <property type="molecule type" value="Genomic_DNA"/>
</dbReference>
<organism evidence="2 3">
    <name type="scientific">Vulcanisaeta moutnovskia (strain 768-28)</name>
    <dbReference type="NCBI Taxonomy" id="985053"/>
    <lineage>
        <taxon>Archaea</taxon>
        <taxon>Thermoproteota</taxon>
        <taxon>Thermoprotei</taxon>
        <taxon>Thermoproteales</taxon>
        <taxon>Thermoproteaceae</taxon>
        <taxon>Vulcanisaeta</taxon>
    </lineage>
</organism>
<dbReference type="PANTHER" id="PTHR43630:SF2">
    <property type="entry name" value="GLYCOSYLTRANSFERASE"/>
    <property type="match status" value="1"/>
</dbReference>
<dbReference type="HOGENOM" id="CLU_065962_1_0_2"/>
<dbReference type="Gene3D" id="3.90.550.10">
    <property type="entry name" value="Spore Coat Polysaccharide Biosynthesis Protein SpsA, Chain A"/>
    <property type="match status" value="1"/>
</dbReference>
<accession>F0QXX2</accession>
<dbReference type="eggNOG" id="arCOG00894">
    <property type="taxonomic scope" value="Archaea"/>
</dbReference>
<dbReference type="InterPro" id="IPR029044">
    <property type="entry name" value="Nucleotide-diphossugar_trans"/>
</dbReference>
<dbReference type="GO" id="GO:0016740">
    <property type="term" value="F:transferase activity"/>
    <property type="evidence" value="ECO:0007669"/>
    <property type="project" value="UniProtKB-KW"/>
</dbReference>
<dbReference type="Pfam" id="PF00535">
    <property type="entry name" value="Glycos_transf_2"/>
    <property type="match status" value="1"/>
</dbReference>
<dbReference type="Proteomes" id="UP000007485">
    <property type="component" value="Chromosome"/>
</dbReference>
<dbReference type="AlphaFoldDB" id="F0QXX2"/>
<sequence>MVRVSFITFTRNSGKQLKLLLEHVGDVVDEIIVIDGYSVDDTVEVALSFGAKVFRRKPWGYADPDRMFALRKASYDWILYLDTDERLSRRLKSELRDLIQKAEFGGFSALSTLRVDYDRSCGEVILGSFYNRQIRIYKRDRVLYKGLVHELPIVHGKILDLPESYYIIHYPEFNWRKGVFYA</sequence>
<keyword evidence="2" id="KW-0808">Transferase</keyword>
<feature type="domain" description="Glycosyltransferase 2-like" evidence="1">
    <location>
        <begin position="5"/>
        <end position="130"/>
    </location>
</feature>
<evidence type="ECO:0000259" key="1">
    <source>
        <dbReference type="Pfam" id="PF00535"/>
    </source>
</evidence>
<dbReference type="InterPro" id="IPR001173">
    <property type="entry name" value="Glyco_trans_2-like"/>
</dbReference>
<protein>
    <submittedName>
        <fullName evidence="2">Glycosyl transferase family 2</fullName>
    </submittedName>
</protein>
<evidence type="ECO:0000313" key="3">
    <source>
        <dbReference type="Proteomes" id="UP000007485"/>
    </source>
</evidence>
<dbReference type="PANTHER" id="PTHR43630">
    <property type="entry name" value="POLY-BETA-1,6-N-ACETYL-D-GLUCOSAMINE SYNTHASE"/>
    <property type="match status" value="1"/>
</dbReference>
<dbReference type="GeneID" id="25395222"/>
<dbReference type="KEGG" id="vmo:VMUT_1079"/>
<proteinExistence type="predicted"/>
<gene>
    <name evidence="2" type="ordered locus">VMUT_1079</name>
</gene>